<sequence length="285" mass="31367">MRIFNWMQNKLGGIHSSKKPDLLSSLSANSRDCVQKESCKEEFVEWTHGLLAIGTIGNVNLKDLDHDSVQDPTPDEEVATLQNEVNLILHEPEDSEVDDETTINDSNPRTTTAAAFSSAGKDISFDSTKSTGVISSKSLSFLLKKMIACRSGFAPAPSLKDPVSESQMEKIMRAILHKKMKIYPQSSGTALSSKKYLKSRTVNTPESANEDDFNEDAENGSKWVKTDSECVNGFILGMARLEARFWVGPPSLSSDAGDQPDPITGQYYPSRITVVQAEFELSGYF</sequence>
<accession>A0ACB8P550</accession>
<name>A0ACB8P550_CITSI</name>
<keyword evidence="2" id="KW-1185">Reference proteome</keyword>
<comment type="caution">
    <text evidence="1">The sequence shown here is derived from an EMBL/GenBank/DDBJ whole genome shotgun (WGS) entry which is preliminary data.</text>
</comment>
<reference evidence="2" key="1">
    <citation type="journal article" date="2023" name="Hortic. Res.">
        <title>A chromosome-level phased genome enabling allele-level studies in sweet orange: a case study on citrus Huanglongbing tolerance.</title>
        <authorList>
            <person name="Wu B."/>
            <person name="Yu Q."/>
            <person name="Deng Z."/>
            <person name="Duan Y."/>
            <person name="Luo F."/>
            <person name="Gmitter F. Jr."/>
        </authorList>
    </citation>
    <scope>NUCLEOTIDE SEQUENCE [LARGE SCALE GENOMIC DNA]</scope>
    <source>
        <strain evidence="2">cv. Valencia</strain>
    </source>
</reference>
<proteinExistence type="predicted"/>
<dbReference type="Proteomes" id="UP000829398">
    <property type="component" value="Chromosome 1"/>
</dbReference>
<evidence type="ECO:0000313" key="1">
    <source>
        <dbReference type="EMBL" id="KAH9804700.1"/>
    </source>
</evidence>
<evidence type="ECO:0000313" key="2">
    <source>
        <dbReference type="Proteomes" id="UP000829398"/>
    </source>
</evidence>
<protein>
    <submittedName>
        <fullName evidence="1">NGR1</fullName>
    </submittedName>
</protein>
<organism evidence="1 2">
    <name type="scientific">Citrus sinensis</name>
    <name type="common">Sweet orange</name>
    <name type="synonym">Citrus aurantium var. sinensis</name>
    <dbReference type="NCBI Taxonomy" id="2711"/>
    <lineage>
        <taxon>Eukaryota</taxon>
        <taxon>Viridiplantae</taxon>
        <taxon>Streptophyta</taxon>
        <taxon>Embryophyta</taxon>
        <taxon>Tracheophyta</taxon>
        <taxon>Spermatophyta</taxon>
        <taxon>Magnoliopsida</taxon>
        <taxon>eudicotyledons</taxon>
        <taxon>Gunneridae</taxon>
        <taxon>Pentapetalae</taxon>
        <taxon>rosids</taxon>
        <taxon>malvids</taxon>
        <taxon>Sapindales</taxon>
        <taxon>Rutaceae</taxon>
        <taxon>Aurantioideae</taxon>
        <taxon>Citrus</taxon>
    </lineage>
</organism>
<dbReference type="EMBL" id="CM039170">
    <property type="protein sequence ID" value="KAH9804700.1"/>
    <property type="molecule type" value="Genomic_DNA"/>
</dbReference>
<gene>
    <name evidence="1" type="ORF">KPL71_002208</name>
</gene>